<dbReference type="AlphaFoldDB" id="A0ABC8KJ88"/>
<protein>
    <submittedName>
        <fullName evidence="1">Uncharacterized protein</fullName>
    </submittedName>
</protein>
<comment type="caution">
    <text evidence="1">The sequence shown here is derived from an EMBL/GenBank/DDBJ whole genome shotgun (WGS) entry which is preliminary data.</text>
</comment>
<evidence type="ECO:0000313" key="2">
    <source>
        <dbReference type="Proteomes" id="UP001642260"/>
    </source>
</evidence>
<name>A0ABC8KJ88_ERUVS</name>
<proteinExistence type="predicted"/>
<organism evidence="1 2">
    <name type="scientific">Eruca vesicaria subsp. sativa</name>
    <name type="common">Garden rocket</name>
    <name type="synonym">Eruca sativa</name>
    <dbReference type="NCBI Taxonomy" id="29727"/>
    <lineage>
        <taxon>Eukaryota</taxon>
        <taxon>Viridiplantae</taxon>
        <taxon>Streptophyta</taxon>
        <taxon>Embryophyta</taxon>
        <taxon>Tracheophyta</taxon>
        <taxon>Spermatophyta</taxon>
        <taxon>Magnoliopsida</taxon>
        <taxon>eudicotyledons</taxon>
        <taxon>Gunneridae</taxon>
        <taxon>Pentapetalae</taxon>
        <taxon>rosids</taxon>
        <taxon>malvids</taxon>
        <taxon>Brassicales</taxon>
        <taxon>Brassicaceae</taxon>
        <taxon>Brassiceae</taxon>
        <taxon>Eruca</taxon>
    </lineage>
</organism>
<dbReference type="Proteomes" id="UP001642260">
    <property type="component" value="Unassembled WGS sequence"/>
</dbReference>
<dbReference type="EMBL" id="CAKOAT010241598">
    <property type="protein sequence ID" value="CAH8358035.1"/>
    <property type="molecule type" value="Genomic_DNA"/>
</dbReference>
<gene>
    <name evidence="1" type="ORF">ERUC_LOCUS23791</name>
</gene>
<reference evidence="1 2" key="1">
    <citation type="submission" date="2022-03" db="EMBL/GenBank/DDBJ databases">
        <authorList>
            <person name="Macdonald S."/>
            <person name="Ahmed S."/>
            <person name="Newling K."/>
        </authorList>
    </citation>
    <scope>NUCLEOTIDE SEQUENCE [LARGE SCALE GENOMIC DNA]</scope>
</reference>
<accession>A0ABC8KJ88</accession>
<sequence length="139" mass="15587">MFSHTSPSTTSRDASIIATKLYQNNSYPQNQLGSHRPWALHRFSPSSRWRLSLLNSVSDQTFIAEKLSHDQAGYDSILPVNPKPCKGFSSKVIDLLEALVIRLMHDASLPLHYLSGNFAPLRYETPPVKDLPIHGHLPV</sequence>
<keyword evidence="2" id="KW-1185">Reference proteome</keyword>
<evidence type="ECO:0000313" key="1">
    <source>
        <dbReference type="EMBL" id="CAH8358035.1"/>
    </source>
</evidence>